<comment type="caution">
    <text evidence="2">The sequence shown here is derived from an EMBL/GenBank/DDBJ whole genome shotgun (WGS) entry which is preliminary data.</text>
</comment>
<dbReference type="InterPro" id="IPR052998">
    <property type="entry name" value="Hetero-Diels-Alderase-like"/>
</dbReference>
<dbReference type="AlphaFoldDB" id="A0AAE0HN57"/>
<dbReference type="RefSeq" id="XP_062663149.1">
    <property type="nucleotide sequence ID" value="XM_062803319.1"/>
</dbReference>
<dbReference type="Proteomes" id="UP001278766">
    <property type="component" value="Unassembled WGS sequence"/>
</dbReference>
<reference evidence="2" key="1">
    <citation type="journal article" date="2023" name="Mol. Phylogenet. Evol.">
        <title>Genome-scale phylogeny and comparative genomics of the fungal order Sordariales.</title>
        <authorList>
            <person name="Hensen N."/>
            <person name="Bonometti L."/>
            <person name="Westerberg I."/>
            <person name="Brannstrom I.O."/>
            <person name="Guillou S."/>
            <person name="Cros-Aarteil S."/>
            <person name="Calhoun S."/>
            <person name="Haridas S."/>
            <person name="Kuo A."/>
            <person name="Mondo S."/>
            <person name="Pangilinan J."/>
            <person name="Riley R."/>
            <person name="LaButti K."/>
            <person name="Andreopoulos B."/>
            <person name="Lipzen A."/>
            <person name="Chen C."/>
            <person name="Yan M."/>
            <person name="Daum C."/>
            <person name="Ng V."/>
            <person name="Clum A."/>
            <person name="Steindorff A."/>
            <person name="Ohm R.A."/>
            <person name="Martin F."/>
            <person name="Silar P."/>
            <person name="Natvig D.O."/>
            <person name="Lalanne C."/>
            <person name="Gautier V."/>
            <person name="Ament-Velasquez S.L."/>
            <person name="Kruys A."/>
            <person name="Hutchinson M.I."/>
            <person name="Powell A.J."/>
            <person name="Barry K."/>
            <person name="Miller A.N."/>
            <person name="Grigoriev I.V."/>
            <person name="Debuchy R."/>
            <person name="Gladieux P."/>
            <person name="Hiltunen Thoren M."/>
            <person name="Johannesson H."/>
        </authorList>
    </citation>
    <scope>NUCLEOTIDE SEQUENCE</scope>
    <source>
        <strain evidence="2">CBS 168.71</strain>
    </source>
</reference>
<dbReference type="EMBL" id="JAUEPN010000002">
    <property type="protein sequence ID" value="KAK3299635.1"/>
    <property type="molecule type" value="Genomic_DNA"/>
</dbReference>
<sequence length="375" mass="40145">MRVFSTIGLLPMSLVLLLGSSTPVQANKTCGPSVPLPMRLVHQFSKPTYLQCLHIRANGDMLLGTVFPNASIYYLTGASTDNPTVSTIHTFAGIPSTDVINGVTGIVETEPDVFAFTGGIQQSLGLQRNGTWGVWQLDLRPTRNNNNNTNNNTSAPIIQELVHIPDSGLLSAVVALPKTPTVVLVADTSLGQVLRVDTVTRRWEVAVRDWASMHYPPWASLQFGVNGLALRGGYLYWTNSFVAALYRIRMTDDGYPAPGAVVEDVATVRSLFVDGLVFGPGERDTLWAATNADNRVLAIGEDGEYTTVAGAPDEMTMAGAVAPRFGTLPGDEHTLYVSTSGGVVLPVNGTEFEGGKVVAVDTRPFFHPNNECGGL</sequence>
<feature type="signal peptide" evidence="1">
    <location>
        <begin position="1"/>
        <end position="26"/>
    </location>
</feature>
<keyword evidence="1" id="KW-0732">Signal</keyword>
<dbReference type="Gene3D" id="2.120.10.30">
    <property type="entry name" value="TolB, C-terminal domain"/>
    <property type="match status" value="1"/>
</dbReference>
<name>A0AAE0HN57_9PEZI</name>
<reference evidence="2" key="2">
    <citation type="submission" date="2023-06" db="EMBL/GenBank/DDBJ databases">
        <authorList>
            <consortium name="Lawrence Berkeley National Laboratory"/>
            <person name="Haridas S."/>
            <person name="Hensen N."/>
            <person name="Bonometti L."/>
            <person name="Westerberg I."/>
            <person name="Brannstrom I.O."/>
            <person name="Guillou S."/>
            <person name="Cros-Aarteil S."/>
            <person name="Calhoun S."/>
            <person name="Kuo A."/>
            <person name="Mondo S."/>
            <person name="Pangilinan J."/>
            <person name="Riley R."/>
            <person name="Labutti K."/>
            <person name="Andreopoulos B."/>
            <person name="Lipzen A."/>
            <person name="Chen C."/>
            <person name="Yanf M."/>
            <person name="Daum C."/>
            <person name="Ng V."/>
            <person name="Clum A."/>
            <person name="Steindorff A."/>
            <person name="Ohm R."/>
            <person name="Martin F."/>
            <person name="Silar P."/>
            <person name="Natvig D."/>
            <person name="Lalanne C."/>
            <person name="Gautier V."/>
            <person name="Ament-Velasquez S.L."/>
            <person name="Kruys A."/>
            <person name="Hutchinson M.I."/>
            <person name="Powell A.J."/>
            <person name="Barry K."/>
            <person name="Miller A.N."/>
            <person name="Grigoriev I.V."/>
            <person name="Debuchy R."/>
            <person name="Gladieux P."/>
            <person name="Thoren M.H."/>
            <person name="Johannesson H."/>
        </authorList>
    </citation>
    <scope>NUCLEOTIDE SEQUENCE</scope>
    <source>
        <strain evidence="2">CBS 168.71</strain>
    </source>
</reference>
<feature type="chain" id="PRO_5042016744" description="SMP-30/Gluconolactonase/LRE-like region domain-containing protein" evidence="1">
    <location>
        <begin position="27"/>
        <end position="375"/>
    </location>
</feature>
<dbReference type="PANTHER" id="PTHR42060">
    <property type="entry name" value="NHL REPEAT-CONTAINING PROTEIN-RELATED"/>
    <property type="match status" value="1"/>
</dbReference>
<evidence type="ECO:0000313" key="2">
    <source>
        <dbReference type="EMBL" id="KAK3299635.1"/>
    </source>
</evidence>
<gene>
    <name evidence="2" type="ORF">B0H64DRAFT_389184</name>
</gene>
<protein>
    <recommendedName>
        <fullName evidence="4">SMP-30/Gluconolactonase/LRE-like region domain-containing protein</fullName>
    </recommendedName>
</protein>
<evidence type="ECO:0000313" key="3">
    <source>
        <dbReference type="Proteomes" id="UP001278766"/>
    </source>
</evidence>
<dbReference type="InterPro" id="IPR011042">
    <property type="entry name" value="6-blade_b-propeller_TolB-like"/>
</dbReference>
<dbReference type="GeneID" id="87840267"/>
<evidence type="ECO:0008006" key="4">
    <source>
        <dbReference type="Google" id="ProtNLM"/>
    </source>
</evidence>
<evidence type="ECO:0000256" key="1">
    <source>
        <dbReference type="SAM" id="SignalP"/>
    </source>
</evidence>
<dbReference type="SUPFAM" id="SSF63829">
    <property type="entry name" value="Calcium-dependent phosphotriesterase"/>
    <property type="match status" value="1"/>
</dbReference>
<organism evidence="2 3">
    <name type="scientific">Chaetomium fimeti</name>
    <dbReference type="NCBI Taxonomy" id="1854472"/>
    <lineage>
        <taxon>Eukaryota</taxon>
        <taxon>Fungi</taxon>
        <taxon>Dikarya</taxon>
        <taxon>Ascomycota</taxon>
        <taxon>Pezizomycotina</taxon>
        <taxon>Sordariomycetes</taxon>
        <taxon>Sordariomycetidae</taxon>
        <taxon>Sordariales</taxon>
        <taxon>Chaetomiaceae</taxon>
        <taxon>Chaetomium</taxon>
    </lineage>
</organism>
<keyword evidence="3" id="KW-1185">Reference proteome</keyword>
<dbReference type="PANTHER" id="PTHR42060:SF1">
    <property type="entry name" value="NHL REPEAT-CONTAINING PROTEIN"/>
    <property type="match status" value="1"/>
</dbReference>
<accession>A0AAE0HN57</accession>
<proteinExistence type="predicted"/>